<evidence type="ECO:0000256" key="16">
    <source>
        <dbReference type="ARBA" id="ARBA00049428"/>
    </source>
</evidence>
<comment type="catalytic activity">
    <reaction evidence="1">
        <text>9-(9Z-hexadecenoyloxy)-octadecanoate + H2O = (9Z)-hexadecenoate + 9-hydroxy-octadecanoate + H(+)</text>
        <dbReference type="Rhea" id="RHEA:52068"/>
        <dbReference type="ChEBI" id="CHEBI:15377"/>
        <dbReference type="ChEBI" id="CHEBI:15378"/>
        <dbReference type="ChEBI" id="CHEBI:32372"/>
        <dbReference type="ChEBI" id="CHEBI:136286"/>
        <dbReference type="ChEBI" id="CHEBI:136309"/>
    </reaction>
    <physiologicalReaction direction="left-to-right" evidence="1">
        <dbReference type="Rhea" id="RHEA:52069"/>
    </physiologicalReaction>
</comment>
<evidence type="ECO:0000256" key="17">
    <source>
        <dbReference type="SAM" id="Phobius"/>
    </source>
</evidence>
<keyword evidence="4 17" id="KW-0812">Transmembrane</keyword>
<evidence type="ECO:0000256" key="12">
    <source>
        <dbReference type="ARBA" id="ARBA00048800"/>
    </source>
</evidence>
<dbReference type="PANTHER" id="PTHR10989:SF16">
    <property type="entry name" value="AT02829P-RELATED"/>
    <property type="match status" value="1"/>
</dbReference>
<dbReference type="EMBL" id="HBUF01105834">
    <property type="protein sequence ID" value="CAG6639168.1"/>
    <property type="molecule type" value="Transcribed_RNA"/>
</dbReference>
<accession>A0A8D8VYF4</accession>
<evidence type="ECO:0000256" key="2">
    <source>
        <dbReference type="ARBA" id="ARBA00004127"/>
    </source>
</evidence>
<evidence type="ECO:0000256" key="1">
    <source>
        <dbReference type="ARBA" id="ARBA00000923"/>
    </source>
</evidence>
<feature type="transmembrane region" description="Helical" evidence="17">
    <location>
        <begin position="86"/>
        <end position="105"/>
    </location>
</feature>
<evidence type="ECO:0000256" key="5">
    <source>
        <dbReference type="ARBA" id="ARBA00022989"/>
    </source>
</evidence>
<keyword evidence="5 17" id="KW-1133">Transmembrane helix</keyword>
<evidence type="ECO:0000256" key="14">
    <source>
        <dbReference type="ARBA" id="ARBA00049296"/>
    </source>
</evidence>
<evidence type="ECO:0000256" key="8">
    <source>
        <dbReference type="ARBA" id="ARBA00047427"/>
    </source>
</evidence>
<feature type="transmembrane region" description="Helical" evidence="17">
    <location>
        <begin position="156"/>
        <end position="175"/>
    </location>
</feature>
<dbReference type="Pfam" id="PF04750">
    <property type="entry name" value="Far-17a_AIG1"/>
    <property type="match status" value="1"/>
</dbReference>
<comment type="catalytic activity">
    <reaction evidence="8">
        <text>13-octadecanoyloxy-octadecanoate + H2O = 13-hydroxy-octadecanoate + octadecanoate + H(+)</text>
        <dbReference type="Rhea" id="RHEA:52084"/>
        <dbReference type="ChEBI" id="CHEBI:15377"/>
        <dbReference type="ChEBI" id="CHEBI:15378"/>
        <dbReference type="ChEBI" id="CHEBI:25629"/>
        <dbReference type="ChEBI" id="CHEBI:136304"/>
        <dbReference type="ChEBI" id="CHEBI:136335"/>
    </reaction>
    <physiologicalReaction direction="left-to-right" evidence="8">
        <dbReference type="Rhea" id="RHEA:52085"/>
    </physiologicalReaction>
</comment>
<comment type="catalytic activity">
    <reaction evidence="12">
        <text>9-(9Z-octadecenoyloxy)-octadecanoate + H2O = 9-hydroxy-octadecanoate + (9Z)-octadecenoate + H(+)</text>
        <dbReference type="Rhea" id="RHEA:52048"/>
        <dbReference type="ChEBI" id="CHEBI:15377"/>
        <dbReference type="ChEBI" id="CHEBI:15378"/>
        <dbReference type="ChEBI" id="CHEBI:30823"/>
        <dbReference type="ChEBI" id="CHEBI:136282"/>
        <dbReference type="ChEBI" id="CHEBI:136286"/>
    </reaction>
    <physiologicalReaction direction="left-to-right" evidence="12">
        <dbReference type="Rhea" id="RHEA:52049"/>
    </physiologicalReaction>
</comment>
<comment type="catalytic activity">
    <reaction evidence="16">
        <text>12-(9Z-hexadecenoyloxy)-octadecanoate + H2O = 12-hydroxyoctadecanoate + (9Z)-hexadecenoate + H(+)</text>
        <dbReference type="Rhea" id="RHEA:52072"/>
        <dbReference type="ChEBI" id="CHEBI:15377"/>
        <dbReference type="ChEBI" id="CHEBI:15378"/>
        <dbReference type="ChEBI" id="CHEBI:32372"/>
        <dbReference type="ChEBI" id="CHEBI:84201"/>
        <dbReference type="ChEBI" id="CHEBI:136312"/>
    </reaction>
    <physiologicalReaction direction="left-to-right" evidence="16">
        <dbReference type="Rhea" id="RHEA:52073"/>
    </physiologicalReaction>
</comment>
<organism evidence="18">
    <name type="scientific">Cacopsylla melanoneura</name>
    <dbReference type="NCBI Taxonomy" id="428564"/>
    <lineage>
        <taxon>Eukaryota</taxon>
        <taxon>Metazoa</taxon>
        <taxon>Ecdysozoa</taxon>
        <taxon>Arthropoda</taxon>
        <taxon>Hexapoda</taxon>
        <taxon>Insecta</taxon>
        <taxon>Pterygota</taxon>
        <taxon>Neoptera</taxon>
        <taxon>Paraneoptera</taxon>
        <taxon>Hemiptera</taxon>
        <taxon>Sternorrhyncha</taxon>
        <taxon>Psylloidea</taxon>
        <taxon>Psyllidae</taxon>
        <taxon>Psyllinae</taxon>
        <taxon>Cacopsylla</taxon>
    </lineage>
</organism>
<evidence type="ECO:0000256" key="11">
    <source>
        <dbReference type="ARBA" id="ARBA00048701"/>
    </source>
</evidence>
<comment type="catalytic activity">
    <reaction evidence="14">
        <text>13-(9Z-octadecenoyloxy)-octadecanoate + H2O = 13-hydroxy-octadecanoate + (9Z)-octadecenoate + H(+)</text>
        <dbReference type="Rhea" id="RHEA:52064"/>
        <dbReference type="ChEBI" id="CHEBI:15377"/>
        <dbReference type="ChEBI" id="CHEBI:15378"/>
        <dbReference type="ChEBI" id="CHEBI:30823"/>
        <dbReference type="ChEBI" id="CHEBI:136303"/>
        <dbReference type="ChEBI" id="CHEBI:136304"/>
    </reaction>
    <physiologicalReaction direction="left-to-right" evidence="14">
        <dbReference type="Rhea" id="RHEA:52065"/>
    </physiologicalReaction>
</comment>
<evidence type="ECO:0000256" key="4">
    <source>
        <dbReference type="ARBA" id="ARBA00022692"/>
    </source>
</evidence>
<comment type="catalytic activity">
    <reaction evidence="10">
        <text>12-octadecanoyloxy-octadecanoate + H2O = 12-hydroxyoctadecanoate + octadecanoate + H(+)</text>
        <dbReference type="Rhea" id="RHEA:52080"/>
        <dbReference type="ChEBI" id="CHEBI:15377"/>
        <dbReference type="ChEBI" id="CHEBI:15378"/>
        <dbReference type="ChEBI" id="CHEBI:25629"/>
        <dbReference type="ChEBI" id="CHEBI:84201"/>
        <dbReference type="ChEBI" id="CHEBI:136330"/>
    </reaction>
    <physiologicalReaction direction="left-to-right" evidence="10">
        <dbReference type="Rhea" id="RHEA:52081"/>
    </physiologicalReaction>
</comment>
<comment type="catalytic activity">
    <reaction evidence="9">
        <text>9-hexadecanoyloxy-octadecanoate + H2O = 9-hydroxy-octadecanoate + hexadecanoate + H(+)</text>
        <dbReference type="Rhea" id="RHEA:52052"/>
        <dbReference type="ChEBI" id="CHEBI:7896"/>
        <dbReference type="ChEBI" id="CHEBI:15377"/>
        <dbReference type="ChEBI" id="CHEBI:15378"/>
        <dbReference type="ChEBI" id="CHEBI:83670"/>
        <dbReference type="ChEBI" id="CHEBI:136286"/>
    </reaction>
    <physiologicalReaction direction="left-to-right" evidence="9">
        <dbReference type="Rhea" id="RHEA:52053"/>
    </physiologicalReaction>
</comment>
<evidence type="ECO:0000256" key="6">
    <source>
        <dbReference type="ARBA" id="ARBA00023136"/>
    </source>
</evidence>
<dbReference type="InterPro" id="IPR006838">
    <property type="entry name" value="ADTRP_AIG1"/>
</dbReference>
<feature type="transmembrane region" description="Helical" evidence="17">
    <location>
        <begin position="190"/>
        <end position="211"/>
    </location>
</feature>
<comment type="catalytic activity">
    <reaction evidence="7">
        <text>12-hexadecanoyloxy-octadecanoate + H2O = 12-hydroxyoctadecanoate + hexadecanoate + H(+)</text>
        <dbReference type="Rhea" id="RHEA:52056"/>
        <dbReference type="ChEBI" id="CHEBI:7896"/>
        <dbReference type="ChEBI" id="CHEBI:15377"/>
        <dbReference type="ChEBI" id="CHEBI:15378"/>
        <dbReference type="ChEBI" id="CHEBI:83677"/>
        <dbReference type="ChEBI" id="CHEBI:84201"/>
    </reaction>
    <physiologicalReaction direction="left-to-right" evidence="7">
        <dbReference type="Rhea" id="RHEA:52057"/>
    </physiologicalReaction>
</comment>
<feature type="transmembrane region" description="Helical" evidence="17">
    <location>
        <begin position="125"/>
        <end position="144"/>
    </location>
</feature>
<reference evidence="18" key="1">
    <citation type="submission" date="2021-05" db="EMBL/GenBank/DDBJ databases">
        <authorList>
            <person name="Alioto T."/>
            <person name="Alioto T."/>
            <person name="Gomez Garrido J."/>
        </authorList>
    </citation>
    <scope>NUCLEOTIDE SEQUENCE</scope>
</reference>
<dbReference type="AlphaFoldDB" id="A0A8D8VYF4"/>
<comment type="catalytic activity">
    <reaction evidence="15">
        <text>13-(9Z-hexadecenoyloxy)-octadecanoate + H2O = 13-hydroxy-octadecanoate + (9Z)-hexadecenoate + H(+)</text>
        <dbReference type="Rhea" id="RHEA:52076"/>
        <dbReference type="ChEBI" id="CHEBI:15377"/>
        <dbReference type="ChEBI" id="CHEBI:15378"/>
        <dbReference type="ChEBI" id="CHEBI:32372"/>
        <dbReference type="ChEBI" id="CHEBI:136304"/>
        <dbReference type="ChEBI" id="CHEBI:136315"/>
    </reaction>
    <physiologicalReaction direction="left-to-right" evidence="15">
        <dbReference type="Rhea" id="RHEA:52077"/>
    </physiologicalReaction>
</comment>
<evidence type="ECO:0000256" key="9">
    <source>
        <dbReference type="ARBA" id="ARBA00047863"/>
    </source>
</evidence>
<feature type="transmembrane region" description="Helical" evidence="17">
    <location>
        <begin position="7"/>
        <end position="27"/>
    </location>
</feature>
<protein>
    <submittedName>
        <fullName evidence="18">Androgen-dependent TFPI-regulating protein</fullName>
    </submittedName>
</protein>
<comment type="catalytic activity">
    <reaction evidence="11">
        <text>12-(9Z-octadecenoyloxy)-octadecanoate + H2O = 12-hydroxyoctadecanoate + (9Z)-octadecenoate + H(+)</text>
        <dbReference type="Rhea" id="RHEA:52060"/>
        <dbReference type="ChEBI" id="CHEBI:15377"/>
        <dbReference type="ChEBI" id="CHEBI:15378"/>
        <dbReference type="ChEBI" id="CHEBI:30823"/>
        <dbReference type="ChEBI" id="CHEBI:84201"/>
        <dbReference type="ChEBI" id="CHEBI:136302"/>
    </reaction>
    <physiologicalReaction direction="left-to-right" evidence="11">
        <dbReference type="Rhea" id="RHEA:52061"/>
    </physiologicalReaction>
</comment>
<dbReference type="GO" id="GO:0016020">
    <property type="term" value="C:membrane"/>
    <property type="evidence" value="ECO:0007669"/>
    <property type="project" value="InterPro"/>
</dbReference>
<evidence type="ECO:0000313" key="18">
    <source>
        <dbReference type="EMBL" id="CAG6639168.1"/>
    </source>
</evidence>
<sequence length="232" mass="26668">MLKLGFHVAVSCYQVYVLHCLSMIQLAESDHPMIKVLQKLHLRFLTNWNFFAQTLFFFAAVLVDVVRVTNAFPKALEQLQKVTSSVLFSIIIPLSCFVSIFFWSVFLYNRELGFPKVLDNIMAPWLNHAIHSMIVVSLLTEILLVRHNLPKMSHSILLLTVFMGVYLYILVGTYFTEGIWIYPIFERLNWPLRIVTFALCITIELLILLGARNLNTVIWGQSKSSVDDTLLG</sequence>
<evidence type="ECO:0000256" key="10">
    <source>
        <dbReference type="ARBA" id="ARBA00048680"/>
    </source>
</evidence>
<evidence type="ECO:0000256" key="15">
    <source>
        <dbReference type="ARBA" id="ARBA00049322"/>
    </source>
</evidence>
<evidence type="ECO:0000256" key="3">
    <source>
        <dbReference type="ARBA" id="ARBA00009300"/>
    </source>
</evidence>
<dbReference type="PANTHER" id="PTHR10989">
    <property type="entry name" value="ANDROGEN-INDUCED PROTEIN 1-RELATED"/>
    <property type="match status" value="1"/>
</dbReference>
<keyword evidence="6 17" id="KW-0472">Membrane</keyword>
<comment type="subcellular location">
    <subcellularLocation>
        <location evidence="2">Endomembrane system</location>
        <topology evidence="2">Multi-pass membrane protein</topology>
    </subcellularLocation>
</comment>
<name>A0A8D8VYF4_9HEMI</name>
<evidence type="ECO:0000256" key="7">
    <source>
        <dbReference type="ARBA" id="ARBA00047368"/>
    </source>
</evidence>
<evidence type="ECO:0000256" key="13">
    <source>
        <dbReference type="ARBA" id="ARBA00049221"/>
    </source>
</evidence>
<dbReference type="GO" id="GO:0012505">
    <property type="term" value="C:endomembrane system"/>
    <property type="evidence" value="ECO:0007669"/>
    <property type="project" value="UniProtKB-SubCell"/>
</dbReference>
<feature type="transmembrane region" description="Helical" evidence="17">
    <location>
        <begin position="47"/>
        <end position="66"/>
    </location>
</feature>
<comment type="similarity">
    <text evidence="3">Belongs to the AIG1 family.</text>
</comment>
<proteinExistence type="inferred from homology"/>
<comment type="catalytic activity">
    <reaction evidence="13">
        <text>9-octadecanoyloxy-octadecanoate + H2O = 9-hydroxy-octadecanoate + octadecanoate + H(+)</text>
        <dbReference type="Rhea" id="RHEA:52096"/>
        <dbReference type="ChEBI" id="CHEBI:15377"/>
        <dbReference type="ChEBI" id="CHEBI:15378"/>
        <dbReference type="ChEBI" id="CHEBI:25629"/>
        <dbReference type="ChEBI" id="CHEBI:136286"/>
        <dbReference type="ChEBI" id="CHEBI:136373"/>
    </reaction>
    <physiologicalReaction direction="left-to-right" evidence="13">
        <dbReference type="Rhea" id="RHEA:52097"/>
    </physiologicalReaction>
</comment>